<evidence type="ECO:0000256" key="2">
    <source>
        <dbReference type="ARBA" id="ARBA00022737"/>
    </source>
</evidence>
<dbReference type="EMBL" id="CAWUPB010001009">
    <property type="protein sequence ID" value="CAK7336866.1"/>
    <property type="molecule type" value="Genomic_DNA"/>
</dbReference>
<evidence type="ECO:0000313" key="4">
    <source>
        <dbReference type="EMBL" id="CAK7336866.1"/>
    </source>
</evidence>
<name>A0AAV1RK92_9ROSI</name>
<dbReference type="AlphaFoldDB" id="A0AAV1RK92"/>
<feature type="repeat" description="PPR" evidence="3">
    <location>
        <begin position="75"/>
        <end position="105"/>
    </location>
</feature>
<dbReference type="PANTHER" id="PTHR47926:SF436">
    <property type="entry name" value="PENTATRICOPEPTIDE REPEAT-CONTAINING PROTEIN ELI1, CHLOROPLASTIC-LIKE ISOFORM X2"/>
    <property type="match status" value="1"/>
</dbReference>
<proteinExistence type="inferred from homology"/>
<protein>
    <recommendedName>
        <fullName evidence="6">Pentatricopeptide repeat-containing protein</fullName>
    </recommendedName>
</protein>
<keyword evidence="2" id="KW-0677">Repeat</keyword>
<dbReference type="GO" id="GO:0009451">
    <property type="term" value="P:RNA modification"/>
    <property type="evidence" value="ECO:0007669"/>
    <property type="project" value="InterPro"/>
</dbReference>
<dbReference type="Gene3D" id="1.25.40.10">
    <property type="entry name" value="Tetratricopeptide repeat domain"/>
    <property type="match status" value="3"/>
</dbReference>
<dbReference type="Proteomes" id="UP001314170">
    <property type="component" value="Unassembled WGS sequence"/>
</dbReference>
<dbReference type="PANTHER" id="PTHR47926">
    <property type="entry name" value="PENTATRICOPEPTIDE REPEAT-CONTAINING PROTEIN"/>
    <property type="match status" value="1"/>
</dbReference>
<evidence type="ECO:0000256" key="1">
    <source>
        <dbReference type="ARBA" id="ARBA00006643"/>
    </source>
</evidence>
<comment type="similarity">
    <text evidence="1">Belongs to the PPR family. PCMP-H subfamily.</text>
</comment>
<gene>
    <name evidence="4" type="ORF">DCAF_LOCUS11889</name>
</gene>
<dbReference type="Pfam" id="PF13041">
    <property type="entry name" value="PPR_2"/>
    <property type="match status" value="1"/>
</dbReference>
<dbReference type="NCBIfam" id="TIGR00756">
    <property type="entry name" value="PPR"/>
    <property type="match status" value="3"/>
</dbReference>
<dbReference type="InterPro" id="IPR002885">
    <property type="entry name" value="PPR_rpt"/>
</dbReference>
<dbReference type="PROSITE" id="PS51375">
    <property type="entry name" value="PPR"/>
    <property type="match status" value="3"/>
</dbReference>
<organism evidence="4 5">
    <name type="scientific">Dovyalis caffra</name>
    <dbReference type="NCBI Taxonomy" id="77055"/>
    <lineage>
        <taxon>Eukaryota</taxon>
        <taxon>Viridiplantae</taxon>
        <taxon>Streptophyta</taxon>
        <taxon>Embryophyta</taxon>
        <taxon>Tracheophyta</taxon>
        <taxon>Spermatophyta</taxon>
        <taxon>Magnoliopsida</taxon>
        <taxon>eudicotyledons</taxon>
        <taxon>Gunneridae</taxon>
        <taxon>Pentapetalae</taxon>
        <taxon>rosids</taxon>
        <taxon>fabids</taxon>
        <taxon>Malpighiales</taxon>
        <taxon>Salicaceae</taxon>
        <taxon>Flacourtieae</taxon>
        <taxon>Dovyalis</taxon>
    </lineage>
</organism>
<reference evidence="4 5" key="1">
    <citation type="submission" date="2024-01" db="EMBL/GenBank/DDBJ databases">
        <authorList>
            <person name="Waweru B."/>
        </authorList>
    </citation>
    <scope>NUCLEOTIDE SEQUENCE [LARGE SCALE GENOMIC DNA]</scope>
</reference>
<feature type="repeat" description="PPR" evidence="3">
    <location>
        <begin position="207"/>
        <end position="241"/>
    </location>
</feature>
<dbReference type="InterPro" id="IPR011990">
    <property type="entry name" value="TPR-like_helical_dom_sf"/>
</dbReference>
<feature type="repeat" description="PPR" evidence="3">
    <location>
        <begin position="106"/>
        <end position="140"/>
    </location>
</feature>
<dbReference type="InterPro" id="IPR046848">
    <property type="entry name" value="E_motif"/>
</dbReference>
<accession>A0AAV1RK92</accession>
<dbReference type="FunFam" id="1.25.40.10:FF:000348">
    <property type="entry name" value="Pentatricopeptide repeat-containing protein chloroplastic"/>
    <property type="match status" value="1"/>
</dbReference>
<dbReference type="FunFam" id="1.25.40.10:FF:000690">
    <property type="entry name" value="Pentatricopeptide repeat-containing protein"/>
    <property type="match status" value="1"/>
</dbReference>
<dbReference type="Pfam" id="PF20431">
    <property type="entry name" value="E_motif"/>
    <property type="match status" value="1"/>
</dbReference>
<dbReference type="Pfam" id="PF01535">
    <property type="entry name" value="PPR"/>
    <property type="match status" value="4"/>
</dbReference>
<sequence length="546" mass="60497">MRRLSVPLDFYSFPFALKACAQLRWGFLARCLHCQVLKFGFLSDLYVMNSLTHGYLVSDLLTDAYRVFDESSQRDVVSYNVLIDGFVKSGDVVKARELFDLMPVKDSVSWNTIIAGCAKGEYCEDAIELFDFMVDLEIKPDNIALVSTLSACAQLGELEKGKKVHDYIESNAIKVDSFLSTGLVDLYSKCGCIDVALNIFELSLDKNLFTWNAMLVGLAMHGYGELLLEYFSRMIESGLKPDGISILGVLVGCSHGGLVDEARKLFDEMESVYGVPREPKHYGCMADLLGRAGLIKEVTEMIKDMPRGGDISAWSGLLGGCRIHGDVEIAEKAAKHLMELKPDDGGVYSILANVYANAERWEDVVNIRRSLSSNRVVKKSPGYSLIQLDGFVHGFIAGDSLHSESDKIYLVLNGIREQQCEVQLSAVLLVVVNPVKKETCSENAKKKWLGGCEIAHLNASRPRMVKGNQSYGKNGYIWGGIAEICILVDQKEEGNLLTLEQGLLLWTPGGMSIFLNLSADAELDNEVIHRIRAGEREIHILRNLTI</sequence>
<evidence type="ECO:0008006" key="6">
    <source>
        <dbReference type="Google" id="ProtNLM"/>
    </source>
</evidence>
<evidence type="ECO:0000256" key="3">
    <source>
        <dbReference type="PROSITE-ProRule" id="PRU00708"/>
    </source>
</evidence>
<evidence type="ECO:0000313" key="5">
    <source>
        <dbReference type="Proteomes" id="UP001314170"/>
    </source>
</evidence>
<dbReference type="InterPro" id="IPR046960">
    <property type="entry name" value="PPR_At4g14850-like_plant"/>
</dbReference>
<keyword evidence="5" id="KW-1185">Reference proteome</keyword>
<comment type="caution">
    <text evidence="4">The sequence shown here is derived from an EMBL/GenBank/DDBJ whole genome shotgun (WGS) entry which is preliminary data.</text>
</comment>
<dbReference type="GO" id="GO:0003729">
    <property type="term" value="F:mRNA binding"/>
    <property type="evidence" value="ECO:0007669"/>
    <property type="project" value="UniProtKB-ARBA"/>
</dbReference>